<accession>A0A846QW30</accession>
<sequence>MKSLATVLLLFFSFCLFGQDWKESYDSAVLQATKENKPIVLVFSGSDWCAPCIKLDREIWQSIEFSNYALDKYVLYRADFPQKKVNRLSKEKQTLNNGLAEKYNPKGYFPLVVVLDENNRVLGTLGYENLSPKEYISRINSFVK</sequence>
<evidence type="ECO:0000313" key="3">
    <source>
        <dbReference type="EMBL" id="NJB72531.1"/>
    </source>
</evidence>
<keyword evidence="4" id="KW-1185">Reference proteome</keyword>
<evidence type="ECO:0000313" key="4">
    <source>
        <dbReference type="Proteomes" id="UP000590442"/>
    </source>
</evidence>
<dbReference type="InterPro" id="IPR036249">
    <property type="entry name" value="Thioredoxin-like_sf"/>
</dbReference>
<dbReference type="EMBL" id="JAATJJ010000002">
    <property type="protein sequence ID" value="NJB72531.1"/>
    <property type="molecule type" value="Genomic_DNA"/>
</dbReference>
<evidence type="ECO:0000256" key="1">
    <source>
        <dbReference type="ARBA" id="ARBA00022729"/>
    </source>
</evidence>
<feature type="domain" description="Thioredoxin" evidence="2">
    <location>
        <begin position="5"/>
        <end position="144"/>
    </location>
</feature>
<dbReference type="Pfam" id="PF13899">
    <property type="entry name" value="Thioredoxin_7"/>
    <property type="match status" value="1"/>
</dbReference>
<reference evidence="3 4" key="1">
    <citation type="submission" date="2020-03" db="EMBL/GenBank/DDBJ databases">
        <title>Genomic Encyclopedia of Type Strains, Phase IV (KMG-IV): sequencing the most valuable type-strain genomes for metagenomic binning, comparative biology and taxonomic classification.</title>
        <authorList>
            <person name="Goeker M."/>
        </authorList>
    </citation>
    <scope>NUCLEOTIDE SEQUENCE [LARGE SCALE GENOMIC DNA]</scope>
    <source>
        <strain evidence="3 4">DSM 29762</strain>
    </source>
</reference>
<dbReference type="RefSeq" id="WP_167965619.1">
    <property type="nucleotide sequence ID" value="NZ_JAATJJ010000002.1"/>
</dbReference>
<name>A0A846QW30_9FLAO</name>
<dbReference type="Proteomes" id="UP000590442">
    <property type="component" value="Unassembled WGS sequence"/>
</dbReference>
<keyword evidence="1" id="KW-0732">Signal</keyword>
<dbReference type="Gene3D" id="3.40.30.10">
    <property type="entry name" value="Glutaredoxin"/>
    <property type="match status" value="1"/>
</dbReference>
<dbReference type="PROSITE" id="PS51352">
    <property type="entry name" value="THIOREDOXIN_2"/>
    <property type="match status" value="1"/>
</dbReference>
<organism evidence="3 4">
    <name type="scientific">Saonia flava</name>
    <dbReference type="NCBI Taxonomy" id="523696"/>
    <lineage>
        <taxon>Bacteria</taxon>
        <taxon>Pseudomonadati</taxon>
        <taxon>Bacteroidota</taxon>
        <taxon>Flavobacteriia</taxon>
        <taxon>Flavobacteriales</taxon>
        <taxon>Flavobacteriaceae</taxon>
        <taxon>Saonia</taxon>
    </lineage>
</organism>
<dbReference type="InterPro" id="IPR013766">
    <property type="entry name" value="Thioredoxin_domain"/>
</dbReference>
<dbReference type="PANTHER" id="PTHR15337">
    <property type="entry name" value="ANTERIOR GRADIENT PROTEIN-RELATED"/>
    <property type="match status" value="1"/>
</dbReference>
<dbReference type="SUPFAM" id="SSF52833">
    <property type="entry name" value="Thioredoxin-like"/>
    <property type="match status" value="1"/>
</dbReference>
<proteinExistence type="predicted"/>
<evidence type="ECO:0000259" key="2">
    <source>
        <dbReference type="PROSITE" id="PS51352"/>
    </source>
</evidence>
<gene>
    <name evidence="3" type="ORF">GGR42_003022</name>
</gene>
<dbReference type="PANTHER" id="PTHR15337:SF11">
    <property type="entry name" value="THIOREDOXIN DOMAIN-CONTAINING PROTEIN"/>
    <property type="match status" value="1"/>
</dbReference>
<dbReference type="InterPro" id="IPR051099">
    <property type="entry name" value="AGR/TXD"/>
</dbReference>
<protein>
    <submittedName>
        <fullName evidence="3">Thioredoxin-related protein</fullName>
    </submittedName>
</protein>
<dbReference type="AlphaFoldDB" id="A0A846QW30"/>
<comment type="caution">
    <text evidence="3">The sequence shown here is derived from an EMBL/GenBank/DDBJ whole genome shotgun (WGS) entry which is preliminary data.</text>
</comment>